<dbReference type="SUPFAM" id="SSF53474">
    <property type="entry name" value="alpha/beta-Hydrolases"/>
    <property type="match status" value="1"/>
</dbReference>
<dbReference type="InterPro" id="IPR013736">
    <property type="entry name" value="Xaa-Pro_dipept_C"/>
</dbReference>
<keyword evidence="4" id="KW-1185">Reference proteome</keyword>
<keyword evidence="1 3" id="KW-0378">Hydrolase</keyword>
<proteinExistence type="predicted"/>
<reference evidence="3" key="1">
    <citation type="submission" date="2023-03" db="EMBL/GenBank/DDBJ databases">
        <title>Lomoglobus Profundus gen. nov., sp. nov., a novel member of the phylum Verrucomicrobia, isolated from deep-marine sediment of South China Sea.</title>
        <authorList>
            <person name="Ahmad T."/>
            <person name="Ishaq S.E."/>
            <person name="Wang F."/>
        </authorList>
    </citation>
    <scope>NUCLEOTIDE SEQUENCE</scope>
    <source>
        <strain evidence="3">LMO-M01</strain>
    </source>
</reference>
<dbReference type="GO" id="GO:0008239">
    <property type="term" value="F:dipeptidyl-peptidase activity"/>
    <property type="evidence" value="ECO:0007669"/>
    <property type="project" value="InterPro"/>
</dbReference>
<evidence type="ECO:0000256" key="1">
    <source>
        <dbReference type="ARBA" id="ARBA00022801"/>
    </source>
</evidence>
<dbReference type="SUPFAM" id="SSF49785">
    <property type="entry name" value="Galactose-binding domain-like"/>
    <property type="match status" value="1"/>
</dbReference>
<feature type="domain" description="Xaa-Pro dipeptidyl-peptidase C-terminal" evidence="2">
    <location>
        <begin position="313"/>
        <end position="557"/>
    </location>
</feature>
<dbReference type="SMART" id="SM00939">
    <property type="entry name" value="PepX_C"/>
    <property type="match status" value="1"/>
</dbReference>
<dbReference type="PANTHER" id="PTHR43056:SF10">
    <property type="entry name" value="COCE_NOND FAMILY, PUTATIVE (AFU_ORTHOLOGUE AFUA_7G00600)-RELATED"/>
    <property type="match status" value="1"/>
</dbReference>
<dbReference type="EMBL" id="CP119075">
    <property type="protein sequence ID" value="WED66616.1"/>
    <property type="molecule type" value="Genomic_DNA"/>
</dbReference>
<dbReference type="AlphaFoldDB" id="A0AAF0I7B4"/>
<dbReference type="RefSeq" id="WP_330927964.1">
    <property type="nucleotide sequence ID" value="NZ_CP119075.1"/>
</dbReference>
<dbReference type="KEGG" id="slom:PXH66_07105"/>
<organism evidence="3 4">
    <name type="scientific">Synoicihabitans lomoniglobus</name>
    <dbReference type="NCBI Taxonomy" id="2909285"/>
    <lineage>
        <taxon>Bacteria</taxon>
        <taxon>Pseudomonadati</taxon>
        <taxon>Verrucomicrobiota</taxon>
        <taxon>Opitutia</taxon>
        <taxon>Opitutales</taxon>
        <taxon>Opitutaceae</taxon>
        <taxon>Synoicihabitans</taxon>
    </lineage>
</organism>
<dbReference type="Gene3D" id="1.10.3020.10">
    <property type="entry name" value="alpha-amino acid ester hydrolase ( Helical cap domain)"/>
    <property type="match status" value="1"/>
</dbReference>
<gene>
    <name evidence="3" type="ORF">PXH66_07105</name>
</gene>
<dbReference type="InterPro" id="IPR050585">
    <property type="entry name" value="Xaa-Pro_dipeptidyl-ppase/CocE"/>
</dbReference>
<dbReference type="Pfam" id="PF02129">
    <property type="entry name" value="Peptidase_S15"/>
    <property type="match status" value="1"/>
</dbReference>
<dbReference type="Gene3D" id="2.60.120.260">
    <property type="entry name" value="Galactose-binding domain-like"/>
    <property type="match status" value="1"/>
</dbReference>
<dbReference type="InterPro" id="IPR008979">
    <property type="entry name" value="Galactose-bd-like_sf"/>
</dbReference>
<dbReference type="InterPro" id="IPR000383">
    <property type="entry name" value="Xaa-Pro-like_dom"/>
</dbReference>
<protein>
    <submittedName>
        <fullName evidence="3">CocE/NonD family hydrolase</fullName>
    </submittedName>
</protein>
<dbReference type="Pfam" id="PF08530">
    <property type="entry name" value="PepX_C"/>
    <property type="match status" value="1"/>
</dbReference>
<accession>A0AAF0I7B4</accession>
<dbReference type="InterPro" id="IPR005674">
    <property type="entry name" value="CocE/Ser_esterase"/>
</dbReference>
<dbReference type="InterPro" id="IPR029058">
    <property type="entry name" value="AB_hydrolase_fold"/>
</dbReference>
<name>A0AAF0I7B4_9BACT</name>
<evidence type="ECO:0000313" key="4">
    <source>
        <dbReference type="Proteomes" id="UP001218638"/>
    </source>
</evidence>
<dbReference type="NCBIfam" id="TIGR00976">
    <property type="entry name" value="CocE_NonD"/>
    <property type="match status" value="1"/>
</dbReference>
<dbReference type="Gene3D" id="3.40.50.1820">
    <property type="entry name" value="alpha/beta hydrolase"/>
    <property type="match status" value="1"/>
</dbReference>
<dbReference type="Proteomes" id="UP001218638">
    <property type="component" value="Chromosome"/>
</dbReference>
<evidence type="ECO:0000259" key="2">
    <source>
        <dbReference type="SMART" id="SM00939"/>
    </source>
</evidence>
<sequence>MIGHHLTDAFDGVSLESGAIATMRDGTRLIADIYRPTDGTGPWPVLLMRQPYGRDIASTVVYAHPTWWAREGFLVIIQDVRGRGDSEGTFYTFRNEIDDGADTVAWAAALPGSNGRVGMYGFSYQASTQLLAALARPPALKALAPHMTAFDLYSGWFYRDGILQLSTTIGWASQMLREDARRTEADSAAALDTNWLNAGRLSSAMPLTDAPPLANEDVPSYGIDWIRHPTKDAYWEEFDLLARVAELAVPMFHLSGWYDFYLRGSVDGFRKMAATHPGQVLLAGPWQHIPWGEHVGGQDLGPAAAPAIDAMMAAWFHHWLDHEVPVGAAPLPPVRYFELGSNAWKEATAWPPPASQPREWFLCSGKRANSRYGDGALSPDGPAGPEDMFTYDPEVPVVAPGGNRGGNVAFGPHDLAPQQEGNNLLVYTSSPLDTPLVIAGDPRCVLHVCSSASHTHFVVRLSRVLPTGVAQFLCLGAASVIGADTPTGKEISIQLDPIAVQMAPGETVRIDVASSAYPLLIRSPNHATDPATVKAPGDFGHALQVVYHNDAQPSRLVLPVLTD</sequence>
<evidence type="ECO:0000313" key="3">
    <source>
        <dbReference type="EMBL" id="WED66616.1"/>
    </source>
</evidence>
<dbReference type="PANTHER" id="PTHR43056">
    <property type="entry name" value="PEPTIDASE S9 PROLYL OLIGOPEPTIDASE"/>
    <property type="match status" value="1"/>
</dbReference>